<dbReference type="InterPro" id="IPR022686">
    <property type="entry name" value="G2P_N"/>
</dbReference>
<protein>
    <recommendedName>
        <fullName evidence="1">Replication-associated protein G2P N-terminal domain-containing protein</fullName>
    </recommendedName>
</protein>
<reference evidence="2" key="1">
    <citation type="submission" date="2022-06" db="EMBL/GenBank/DDBJ databases">
        <title>Isolation of gut microbiota from human fecal samples.</title>
        <authorList>
            <person name="Pamer E.G."/>
            <person name="Barat B."/>
            <person name="Waligurski E."/>
            <person name="Medina S."/>
            <person name="Paddock L."/>
            <person name="Mostad J."/>
        </authorList>
    </citation>
    <scope>NUCLEOTIDE SEQUENCE</scope>
    <source>
        <strain evidence="2">DFI.5.57</strain>
    </source>
</reference>
<feature type="domain" description="Replication-associated protein G2P N-terminal" evidence="1">
    <location>
        <begin position="50"/>
        <end position="227"/>
    </location>
</feature>
<sequence>MNIYFIDTLELTYSSDFDDIIKLTKNFKMVDPKKGAGNKEFISTELSGMGIIIKTRRSSKAELYKNSNKYKLVLRINPNKFYKPYMKTEHISNIIEFCDMVERLDMQIQYCFSGLTIDDFEITRVDLTEDIHGIPEDKITQYIRIMRQLYLTLGFHHNKKLEENTEDFDPDSSFNAVNDSKKVEFVVYNKGHEVRSKKNSSDEQKEHYKDTMRVEVRCRKKFADKLSEKAYTAQKLVEIYRRRMEVIRDVFDDVFVLNKDSCFISPYWQKKQIKKYVSGKTKLGEKMNDFSKQLAHASRPTMESVIENSEKCQRSVSKLLSKFEDMGISSVTTSDKETPFLQSLNTLFGFSPPSEEEKALYEYIRSKSRGKEVFWYGGDGLIFRN</sequence>
<dbReference type="AlphaFoldDB" id="A0AAW5KH34"/>
<dbReference type="GO" id="GO:0006260">
    <property type="term" value="P:DNA replication"/>
    <property type="evidence" value="ECO:0007669"/>
    <property type="project" value="InterPro"/>
</dbReference>
<name>A0AAW5KH34_9FIRM</name>
<accession>A0AAW5KH34</accession>
<organism evidence="2 3">
    <name type="scientific">Ruminococcus bicirculans</name>
    <name type="common">ex Wegman et al. 2014</name>
    <dbReference type="NCBI Taxonomy" id="1160721"/>
    <lineage>
        <taxon>Bacteria</taxon>
        <taxon>Bacillati</taxon>
        <taxon>Bacillota</taxon>
        <taxon>Clostridia</taxon>
        <taxon>Eubacteriales</taxon>
        <taxon>Oscillospiraceae</taxon>
        <taxon>Ruminococcus</taxon>
    </lineage>
</organism>
<evidence type="ECO:0000313" key="3">
    <source>
        <dbReference type="Proteomes" id="UP001206236"/>
    </source>
</evidence>
<dbReference type="EMBL" id="JANGCN010000010">
    <property type="protein sequence ID" value="MCQ5152879.1"/>
    <property type="molecule type" value="Genomic_DNA"/>
</dbReference>
<dbReference type="Proteomes" id="UP001206236">
    <property type="component" value="Unassembled WGS sequence"/>
</dbReference>
<dbReference type="Pfam" id="PF05144">
    <property type="entry name" value="Phage_CRI"/>
    <property type="match status" value="1"/>
</dbReference>
<evidence type="ECO:0000313" key="2">
    <source>
        <dbReference type="EMBL" id="MCQ5152879.1"/>
    </source>
</evidence>
<evidence type="ECO:0000259" key="1">
    <source>
        <dbReference type="Pfam" id="PF05144"/>
    </source>
</evidence>
<comment type="caution">
    <text evidence="2">The sequence shown here is derived from an EMBL/GenBank/DDBJ whole genome shotgun (WGS) entry which is preliminary data.</text>
</comment>
<gene>
    <name evidence="2" type="ORF">NE632_06105</name>
</gene>
<dbReference type="RefSeq" id="WP_256321878.1">
    <property type="nucleotide sequence ID" value="NZ_JANGCN010000010.1"/>
</dbReference>
<proteinExistence type="predicted"/>